<comment type="caution">
    <text evidence="5">The sequence shown here is derived from an EMBL/GenBank/DDBJ whole genome shotgun (WGS) entry which is preliminary data.</text>
</comment>
<dbReference type="OrthoDB" id="10253736at2759"/>
<dbReference type="PRINTS" id="PR00081">
    <property type="entry name" value="GDHRDH"/>
</dbReference>
<organism evidence="5 6">
    <name type="scientific">Talaromyces amestolkiae</name>
    <dbReference type="NCBI Taxonomy" id="1196081"/>
    <lineage>
        <taxon>Eukaryota</taxon>
        <taxon>Fungi</taxon>
        <taxon>Dikarya</taxon>
        <taxon>Ascomycota</taxon>
        <taxon>Pezizomycotina</taxon>
        <taxon>Eurotiomycetes</taxon>
        <taxon>Eurotiomycetidae</taxon>
        <taxon>Eurotiales</taxon>
        <taxon>Trichocomaceae</taxon>
        <taxon>Talaromyces</taxon>
        <taxon>Talaromyces sect. Talaromyces</taxon>
    </lineage>
</organism>
<dbReference type="GO" id="GO:0016616">
    <property type="term" value="F:oxidoreductase activity, acting on the CH-OH group of donors, NAD or NADP as acceptor"/>
    <property type="evidence" value="ECO:0007669"/>
    <property type="project" value="TreeGrafter"/>
</dbReference>
<dbReference type="InterPro" id="IPR002347">
    <property type="entry name" value="SDR_fam"/>
</dbReference>
<gene>
    <name evidence="5" type="ORF">BHQ10_007062</name>
</gene>
<dbReference type="AlphaFoldDB" id="A0A364L5F1"/>
<dbReference type="Gene3D" id="3.40.50.720">
    <property type="entry name" value="NAD(P)-binding Rossmann-like Domain"/>
    <property type="match status" value="1"/>
</dbReference>
<evidence type="ECO:0000256" key="4">
    <source>
        <dbReference type="RuleBase" id="RU000363"/>
    </source>
</evidence>
<dbReference type="InterPro" id="IPR020904">
    <property type="entry name" value="Sc_DH/Rdtase_CS"/>
</dbReference>
<dbReference type="PRINTS" id="PR00080">
    <property type="entry name" value="SDRFAMILY"/>
</dbReference>
<evidence type="ECO:0000256" key="1">
    <source>
        <dbReference type="ARBA" id="ARBA00006484"/>
    </source>
</evidence>
<name>A0A364L5F1_TALAM</name>
<dbReference type="PANTHER" id="PTHR24322">
    <property type="entry name" value="PKSB"/>
    <property type="match status" value="1"/>
</dbReference>
<comment type="similarity">
    <text evidence="1 4">Belongs to the short-chain dehydrogenases/reductases (SDR) family.</text>
</comment>
<proteinExistence type="inferred from homology"/>
<dbReference type="RefSeq" id="XP_040735566.1">
    <property type="nucleotide sequence ID" value="XM_040879717.1"/>
</dbReference>
<dbReference type="Pfam" id="PF00106">
    <property type="entry name" value="adh_short"/>
    <property type="match status" value="1"/>
</dbReference>
<keyword evidence="3" id="KW-0560">Oxidoreductase</keyword>
<dbReference type="SUPFAM" id="SSF51735">
    <property type="entry name" value="NAD(P)-binding Rossmann-fold domains"/>
    <property type="match status" value="1"/>
</dbReference>
<dbReference type="PROSITE" id="PS00061">
    <property type="entry name" value="ADH_SHORT"/>
    <property type="match status" value="1"/>
</dbReference>
<dbReference type="InterPro" id="IPR036291">
    <property type="entry name" value="NAD(P)-bd_dom_sf"/>
</dbReference>
<sequence length="314" mass="34803">MSTHQTLIALQNWALKSTEVARLWAPQLAQYPLTRNTAIASAALGFSYWVNRALNRLSLDNWTKAKRWDNEYELVLITGGCSDENVAFYRADVTSSESIHAAGIKIRAEHGNPTVLINNAGVGSNSPMLEKSEAGIRQVFDVNTISHFLMVQEFLPDMIRNNHGHIVTIASVVSFVGLGGWIDYCCSKASAPAFHEGLSQELSLWYDAPKVQTSIFHPAWVRTPLIESFASSEEEFKQSILEPEVVAEAVVKQILTQRGGQIILPENMFVISLLRAFPYWMQRSMTAAADKGLNAVYDRQLKSSAGTKLQSSQA</sequence>
<evidence type="ECO:0000256" key="3">
    <source>
        <dbReference type="ARBA" id="ARBA00023002"/>
    </source>
</evidence>
<reference evidence="5 6" key="1">
    <citation type="journal article" date="2017" name="Biotechnol. Biofuels">
        <title>Differential beta-glucosidase expression as a function of carbon source availability in Talaromyces amestolkiae: a genomic and proteomic approach.</title>
        <authorList>
            <person name="de Eugenio L.I."/>
            <person name="Mendez-Liter J.A."/>
            <person name="Nieto-Dominguez M."/>
            <person name="Alonso L."/>
            <person name="Gil-Munoz J."/>
            <person name="Barriuso J."/>
            <person name="Prieto A."/>
            <person name="Martinez M.J."/>
        </authorList>
    </citation>
    <scope>NUCLEOTIDE SEQUENCE [LARGE SCALE GENOMIC DNA]</scope>
    <source>
        <strain evidence="5 6">CIB</strain>
    </source>
</reference>
<accession>A0A364L5F1</accession>
<dbReference type="PANTHER" id="PTHR24322:SF736">
    <property type="entry name" value="RETINOL DEHYDROGENASE 10"/>
    <property type="match status" value="1"/>
</dbReference>
<dbReference type="STRING" id="1196081.A0A364L5F1"/>
<keyword evidence="2" id="KW-0521">NADP</keyword>
<dbReference type="EMBL" id="MIKG01000014">
    <property type="protein sequence ID" value="RAO71050.1"/>
    <property type="molecule type" value="Genomic_DNA"/>
</dbReference>
<keyword evidence="6" id="KW-1185">Reference proteome</keyword>
<evidence type="ECO:0000313" key="6">
    <source>
        <dbReference type="Proteomes" id="UP000249363"/>
    </source>
</evidence>
<evidence type="ECO:0000313" key="5">
    <source>
        <dbReference type="EMBL" id="RAO71050.1"/>
    </source>
</evidence>
<dbReference type="Proteomes" id="UP000249363">
    <property type="component" value="Unassembled WGS sequence"/>
</dbReference>
<dbReference type="GeneID" id="63796278"/>
<protein>
    <submittedName>
        <fullName evidence="5">Uncharacterized protein</fullName>
    </submittedName>
</protein>
<evidence type="ECO:0000256" key="2">
    <source>
        <dbReference type="ARBA" id="ARBA00022857"/>
    </source>
</evidence>